<sequence>MSVTELIVKLRRFTVPELPITKLRRERSSSLGLMAEVPGAVGKQMCAGNLGRNYQLNQDLCHLERFHQQIDQDYHQIQHDHRLGRGHNFDNTQQVDGRQHHPGNRGSVALTVSPYELVTLLRRKAKDTSVESLDSWCQQWRQDNHSFPSLSSRPSDQRRCTITLPLPWEQGGQISSSSSSSASSPTDSSVSFFKSGFRGSTRWNSFRAKSLFSLACLKERVRDMLEKDVQVGQGKKNKCCQRILRPPTRYCYRRGISGLPIQCAPDSMHLL</sequence>
<organism evidence="2 3">
    <name type="scientific">Petrolisthes cinctipes</name>
    <name type="common">Flat porcelain crab</name>
    <dbReference type="NCBI Taxonomy" id="88211"/>
    <lineage>
        <taxon>Eukaryota</taxon>
        <taxon>Metazoa</taxon>
        <taxon>Ecdysozoa</taxon>
        <taxon>Arthropoda</taxon>
        <taxon>Crustacea</taxon>
        <taxon>Multicrustacea</taxon>
        <taxon>Malacostraca</taxon>
        <taxon>Eumalacostraca</taxon>
        <taxon>Eucarida</taxon>
        <taxon>Decapoda</taxon>
        <taxon>Pleocyemata</taxon>
        <taxon>Anomura</taxon>
        <taxon>Galatheoidea</taxon>
        <taxon>Porcellanidae</taxon>
        <taxon>Petrolisthes</taxon>
    </lineage>
</organism>
<feature type="compositionally biased region" description="Low complexity" evidence="1">
    <location>
        <begin position="175"/>
        <end position="187"/>
    </location>
</feature>
<evidence type="ECO:0000256" key="1">
    <source>
        <dbReference type="SAM" id="MobiDB-lite"/>
    </source>
</evidence>
<comment type="caution">
    <text evidence="2">The sequence shown here is derived from an EMBL/GenBank/DDBJ whole genome shotgun (WGS) entry which is preliminary data.</text>
</comment>
<gene>
    <name evidence="2" type="ORF">Pcinc_002050</name>
</gene>
<evidence type="ECO:0000313" key="3">
    <source>
        <dbReference type="Proteomes" id="UP001286313"/>
    </source>
</evidence>
<feature type="region of interest" description="Disordered" evidence="1">
    <location>
        <begin position="168"/>
        <end position="187"/>
    </location>
</feature>
<name>A0AAE1L2L1_PETCI</name>
<reference evidence="2" key="1">
    <citation type="submission" date="2023-10" db="EMBL/GenBank/DDBJ databases">
        <title>Genome assemblies of two species of porcelain crab, Petrolisthes cinctipes and Petrolisthes manimaculis (Anomura: Porcellanidae).</title>
        <authorList>
            <person name="Angst P."/>
        </authorList>
    </citation>
    <scope>NUCLEOTIDE SEQUENCE</scope>
    <source>
        <strain evidence="2">PB745_01</strain>
        <tissue evidence="2">Gill</tissue>
    </source>
</reference>
<keyword evidence="3" id="KW-1185">Reference proteome</keyword>
<dbReference type="EMBL" id="JAWQEG010000138">
    <property type="protein sequence ID" value="KAK3894174.1"/>
    <property type="molecule type" value="Genomic_DNA"/>
</dbReference>
<accession>A0AAE1L2L1</accession>
<dbReference type="Proteomes" id="UP001286313">
    <property type="component" value="Unassembled WGS sequence"/>
</dbReference>
<dbReference type="AlphaFoldDB" id="A0AAE1L2L1"/>
<protein>
    <submittedName>
        <fullName evidence="2">Uncharacterized protein</fullName>
    </submittedName>
</protein>
<proteinExistence type="predicted"/>
<evidence type="ECO:0000313" key="2">
    <source>
        <dbReference type="EMBL" id="KAK3894174.1"/>
    </source>
</evidence>